<sequence length="68" mass="7669">MAVEFWTGLGISWVSKIRVREKMGLFFTVAEIQSNTLTCPSGRLKPSSLSSAVEETFVYRLRAQIKDT</sequence>
<gene>
    <name evidence="1" type="ORF">TorRG33x02_225840</name>
</gene>
<organism evidence="1 2">
    <name type="scientific">Trema orientale</name>
    <name type="common">Charcoal tree</name>
    <name type="synonym">Celtis orientalis</name>
    <dbReference type="NCBI Taxonomy" id="63057"/>
    <lineage>
        <taxon>Eukaryota</taxon>
        <taxon>Viridiplantae</taxon>
        <taxon>Streptophyta</taxon>
        <taxon>Embryophyta</taxon>
        <taxon>Tracheophyta</taxon>
        <taxon>Spermatophyta</taxon>
        <taxon>Magnoliopsida</taxon>
        <taxon>eudicotyledons</taxon>
        <taxon>Gunneridae</taxon>
        <taxon>Pentapetalae</taxon>
        <taxon>rosids</taxon>
        <taxon>fabids</taxon>
        <taxon>Rosales</taxon>
        <taxon>Cannabaceae</taxon>
        <taxon>Trema</taxon>
    </lineage>
</organism>
<proteinExistence type="predicted"/>
<reference evidence="2" key="1">
    <citation type="submission" date="2016-06" db="EMBL/GenBank/DDBJ databases">
        <title>Parallel loss of symbiosis genes in relatives of nitrogen-fixing non-legume Parasponia.</title>
        <authorList>
            <person name="Van Velzen R."/>
            <person name="Holmer R."/>
            <person name="Bu F."/>
            <person name="Rutten L."/>
            <person name="Van Zeijl A."/>
            <person name="Liu W."/>
            <person name="Santuari L."/>
            <person name="Cao Q."/>
            <person name="Sharma T."/>
            <person name="Shen D."/>
            <person name="Roswanjaya Y."/>
            <person name="Wardhani T."/>
            <person name="Kalhor M.S."/>
            <person name="Jansen J."/>
            <person name="Van den Hoogen J."/>
            <person name="Gungor B."/>
            <person name="Hartog M."/>
            <person name="Hontelez J."/>
            <person name="Verver J."/>
            <person name="Yang W.-C."/>
            <person name="Schijlen E."/>
            <person name="Repin R."/>
            <person name="Schilthuizen M."/>
            <person name="Schranz E."/>
            <person name="Heidstra R."/>
            <person name="Miyata K."/>
            <person name="Fedorova E."/>
            <person name="Kohlen W."/>
            <person name="Bisseling T."/>
            <person name="Smit S."/>
            <person name="Geurts R."/>
        </authorList>
    </citation>
    <scope>NUCLEOTIDE SEQUENCE [LARGE SCALE GENOMIC DNA]</scope>
    <source>
        <strain evidence="2">cv. RG33-2</strain>
    </source>
</reference>
<dbReference type="EMBL" id="JXTC01000212">
    <property type="protein sequence ID" value="PON81630.1"/>
    <property type="molecule type" value="Genomic_DNA"/>
</dbReference>
<dbReference type="AlphaFoldDB" id="A0A2P5E817"/>
<keyword evidence="2" id="KW-1185">Reference proteome</keyword>
<name>A0A2P5E817_TREOI</name>
<evidence type="ECO:0000313" key="1">
    <source>
        <dbReference type="EMBL" id="PON81630.1"/>
    </source>
</evidence>
<protein>
    <submittedName>
        <fullName evidence="1">Uncharacterized protein</fullName>
    </submittedName>
</protein>
<dbReference type="InParanoid" id="A0A2P5E817"/>
<dbReference type="Proteomes" id="UP000237000">
    <property type="component" value="Unassembled WGS sequence"/>
</dbReference>
<comment type="caution">
    <text evidence="1">The sequence shown here is derived from an EMBL/GenBank/DDBJ whole genome shotgun (WGS) entry which is preliminary data.</text>
</comment>
<accession>A0A2P5E817</accession>
<evidence type="ECO:0000313" key="2">
    <source>
        <dbReference type="Proteomes" id="UP000237000"/>
    </source>
</evidence>
<feature type="non-terminal residue" evidence="1">
    <location>
        <position position="68"/>
    </location>
</feature>